<dbReference type="InterPro" id="IPR027417">
    <property type="entry name" value="P-loop_NTPase"/>
</dbReference>
<feature type="transmembrane region" description="Helical" evidence="2">
    <location>
        <begin position="469"/>
        <end position="491"/>
    </location>
</feature>
<feature type="compositionally biased region" description="Basic and acidic residues" evidence="1">
    <location>
        <begin position="589"/>
        <end position="603"/>
    </location>
</feature>
<dbReference type="PROSITE" id="PS50835">
    <property type="entry name" value="IG_LIKE"/>
    <property type="match status" value="3"/>
</dbReference>
<keyword evidence="6" id="KW-1185">Reference proteome</keyword>
<organism evidence="5 6">
    <name type="scientific">Holothuria leucospilota</name>
    <name type="common">Black long sea cucumber</name>
    <name type="synonym">Mertensiothuria leucospilota</name>
    <dbReference type="NCBI Taxonomy" id="206669"/>
    <lineage>
        <taxon>Eukaryota</taxon>
        <taxon>Metazoa</taxon>
        <taxon>Echinodermata</taxon>
        <taxon>Eleutherozoa</taxon>
        <taxon>Echinozoa</taxon>
        <taxon>Holothuroidea</taxon>
        <taxon>Aspidochirotacea</taxon>
        <taxon>Aspidochirotida</taxon>
        <taxon>Holothuriidae</taxon>
        <taxon>Holothuria</taxon>
    </lineage>
</organism>
<dbReference type="InterPro" id="IPR007110">
    <property type="entry name" value="Ig-like_dom"/>
</dbReference>
<gene>
    <name evidence="5" type="ORF">HOLleu_32870</name>
</gene>
<dbReference type="Gene3D" id="3.40.50.300">
    <property type="entry name" value="P-loop containing nucleotide triphosphate hydrolases"/>
    <property type="match status" value="1"/>
</dbReference>
<dbReference type="InterPro" id="IPR036179">
    <property type="entry name" value="Ig-like_dom_sf"/>
</dbReference>
<feature type="chain" id="PRO_5040339658" description="Ig-like domain-containing protein" evidence="3">
    <location>
        <begin position="20"/>
        <end position="1117"/>
    </location>
</feature>
<keyword evidence="2" id="KW-0472">Membrane</keyword>
<dbReference type="Proteomes" id="UP001152320">
    <property type="component" value="Chromosome 16"/>
</dbReference>
<feature type="domain" description="Ig-like" evidence="4">
    <location>
        <begin position="246"/>
        <end position="344"/>
    </location>
</feature>
<dbReference type="InterPro" id="IPR013151">
    <property type="entry name" value="Immunoglobulin_dom"/>
</dbReference>
<reference evidence="5" key="1">
    <citation type="submission" date="2021-10" db="EMBL/GenBank/DDBJ databases">
        <title>Tropical sea cucumber genome reveals ecological adaptation and Cuvierian tubules defense mechanism.</title>
        <authorList>
            <person name="Chen T."/>
        </authorList>
    </citation>
    <scope>NUCLEOTIDE SEQUENCE</scope>
    <source>
        <strain evidence="5">Nanhai2018</strain>
        <tissue evidence="5">Muscle</tissue>
    </source>
</reference>
<dbReference type="Gene3D" id="2.60.40.10">
    <property type="entry name" value="Immunoglobulins"/>
    <property type="match status" value="2"/>
</dbReference>
<evidence type="ECO:0000256" key="2">
    <source>
        <dbReference type="SAM" id="Phobius"/>
    </source>
</evidence>
<dbReference type="OrthoDB" id="427518at2759"/>
<protein>
    <recommendedName>
        <fullName evidence="4">Ig-like domain-containing protein</fullName>
    </recommendedName>
</protein>
<feature type="region of interest" description="Disordered" evidence="1">
    <location>
        <begin position="502"/>
        <end position="529"/>
    </location>
</feature>
<feature type="domain" description="Ig-like" evidence="4">
    <location>
        <begin position="138"/>
        <end position="236"/>
    </location>
</feature>
<evidence type="ECO:0000256" key="1">
    <source>
        <dbReference type="SAM" id="MobiDB-lite"/>
    </source>
</evidence>
<name>A0A9Q1BJJ5_HOLLE</name>
<sequence length="1117" mass="126926">MSTLLHLLVLLHIVVLTNANDHDRSTSEVCTTPQHLRMGETGVIECQFGNFYSVYWYNSTDSEKENPLVAMKDSLKTGEGYESGQFDVFPNGSFIIRTVSLLHDHSFRVIMLKNKDGDDYVIRDIDVCVIVASHQPHPYINICGQKAFCFAKLGENYQIDCTVNETRPAANLTWAQRQHTLGNQDVPSEEVTVQRNTMYSATSKTMTKFEETQTALLLVCKVSGPPHVISKSESMVFIENINKEYPSVPKLTKNSEIGKKLTLACSTSNKSFVIWKKRSKAEEWTSIITVVFEDHVHSKVYVDDYSHDEEGSLIINQVGTDDEGSYMCIYSTSDAEKAQVIEVVLFDLPNPPYTLVEGCTPGERCVLKVQREGNLTCSVKGIRPIVRLDWLPFPEHFTSYISFFDRQEVIVGNEDKYDISVTSRFTLKDADQTKLAVECRVSNWDNTLLELDKKLELHFVSDVKSGSNAGIIVVIILILLLIVALLGGLVLRRHLRKGSNKLNTDGEVVDETEDNAKSNTGGKEADEAQATEMQKITKRMEITTPDKTVDPLELNLEIFLQSIFHSCFVKDEAREHSEVKSISSDEDNISEKEKSQEEDKKKHFQEHLKSKYKNIYTVLPVPCFSKEKKCVNNFFVQRSFELLTPTGDPGAIQEIKSLFDLVNRSFDNSMRLHLKGSGKLTVFLQLAYEWCEAIKKHETDLEAFIFLNFRNCNREMSLYRTIFDVLAPDSGLNENDIGDILKSCKSGLVILYGLEKFSESDHNRESDVVKIILGDDLPQFHVVVSTMDDTHISDDLDSETQTIVINELDTKFFNDYISKNVSKNKDVISSIVANCTENPYLYKLCKIPQFFSMYASISSTKDSILNSATDVLTKILLPSEKDLRKRKYQKRLMEEGKLAEKAFELLISNKGGPFFLSLEQLISTVGKDAFERYESSGLLVRENTETDKSSSTCTTERFRFCHRIILEWYAAYHFSTVSTEENDATDTLEKIVLDALENVIYFTCGIKPDYAEKVIKVLQDHGHEGINPELWIMCLLEQEQHGRTIENVDIIKHLKNKPRIILKKTRHIFISTIPCSLISLKRSFEVYGKSCRLIRLVKLKHIGKGKLSQIGQKFPGL</sequence>
<keyword evidence="2" id="KW-1133">Transmembrane helix</keyword>
<dbReference type="AlphaFoldDB" id="A0A9Q1BJJ5"/>
<dbReference type="InterPro" id="IPR013783">
    <property type="entry name" value="Ig-like_fold"/>
</dbReference>
<evidence type="ECO:0000313" key="6">
    <source>
        <dbReference type="Proteomes" id="UP001152320"/>
    </source>
</evidence>
<dbReference type="SUPFAM" id="SSF48726">
    <property type="entry name" value="Immunoglobulin"/>
    <property type="match status" value="1"/>
</dbReference>
<dbReference type="PANTHER" id="PTHR46844:SF1">
    <property type="entry name" value="SLR5058 PROTEIN"/>
    <property type="match status" value="1"/>
</dbReference>
<dbReference type="Pfam" id="PF00047">
    <property type="entry name" value="ig"/>
    <property type="match status" value="1"/>
</dbReference>
<evidence type="ECO:0000256" key="3">
    <source>
        <dbReference type="SAM" id="SignalP"/>
    </source>
</evidence>
<feature type="region of interest" description="Disordered" evidence="1">
    <location>
        <begin position="579"/>
        <end position="603"/>
    </location>
</feature>
<dbReference type="EMBL" id="JAIZAY010000016">
    <property type="protein sequence ID" value="KAJ8027665.1"/>
    <property type="molecule type" value="Genomic_DNA"/>
</dbReference>
<evidence type="ECO:0000313" key="5">
    <source>
        <dbReference type="EMBL" id="KAJ8027665.1"/>
    </source>
</evidence>
<evidence type="ECO:0000259" key="4">
    <source>
        <dbReference type="PROSITE" id="PS50835"/>
    </source>
</evidence>
<dbReference type="PANTHER" id="PTHR46844">
    <property type="entry name" value="SLR5058 PROTEIN"/>
    <property type="match status" value="1"/>
</dbReference>
<accession>A0A9Q1BJJ5</accession>
<feature type="signal peptide" evidence="3">
    <location>
        <begin position="1"/>
        <end position="19"/>
    </location>
</feature>
<keyword evidence="3" id="KW-0732">Signal</keyword>
<feature type="domain" description="Ig-like" evidence="4">
    <location>
        <begin position="351"/>
        <end position="456"/>
    </location>
</feature>
<proteinExistence type="predicted"/>
<comment type="caution">
    <text evidence="5">The sequence shown here is derived from an EMBL/GenBank/DDBJ whole genome shotgun (WGS) entry which is preliminary data.</text>
</comment>
<keyword evidence="2" id="KW-0812">Transmembrane</keyword>